<evidence type="ECO:0000256" key="2">
    <source>
        <dbReference type="SAM" id="Coils"/>
    </source>
</evidence>
<dbReference type="Gene3D" id="3.30.70.1880">
    <property type="entry name" value="Protein of unknown function DUF881"/>
    <property type="match status" value="1"/>
</dbReference>
<evidence type="ECO:0000313" key="3">
    <source>
        <dbReference type="EMBL" id="OGC82737.1"/>
    </source>
</evidence>
<evidence type="ECO:0000256" key="1">
    <source>
        <dbReference type="ARBA" id="ARBA00009108"/>
    </source>
</evidence>
<dbReference type="Proteomes" id="UP000177521">
    <property type="component" value="Unassembled WGS sequence"/>
</dbReference>
<dbReference type="AlphaFoldDB" id="A0A1F4XM63"/>
<protein>
    <recommendedName>
        <fullName evidence="5">DUF881 domain-containing protein</fullName>
    </recommendedName>
</protein>
<dbReference type="InterPro" id="IPR010273">
    <property type="entry name" value="DUF881"/>
</dbReference>
<accession>A0A1F4XM63</accession>
<dbReference type="Pfam" id="PF05949">
    <property type="entry name" value="DUF881"/>
    <property type="match status" value="1"/>
</dbReference>
<keyword evidence="2" id="KW-0175">Coiled coil</keyword>
<dbReference type="PANTHER" id="PTHR37313">
    <property type="entry name" value="UPF0749 PROTEIN RV1825"/>
    <property type="match status" value="1"/>
</dbReference>
<feature type="coiled-coil region" evidence="2">
    <location>
        <begin position="41"/>
        <end position="75"/>
    </location>
</feature>
<evidence type="ECO:0000313" key="4">
    <source>
        <dbReference type="Proteomes" id="UP000177521"/>
    </source>
</evidence>
<reference evidence="3 4" key="1">
    <citation type="journal article" date="2016" name="Nat. Commun.">
        <title>Thousands of microbial genomes shed light on interconnected biogeochemical processes in an aquifer system.</title>
        <authorList>
            <person name="Anantharaman K."/>
            <person name="Brown C.T."/>
            <person name="Hug L.A."/>
            <person name="Sharon I."/>
            <person name="Castelle C.J."/>
            <person name="Probst A.J."/>
            <person name="Thomas B.C."/>
            <person name="Singh A."/>
            <person name="Wilkins M.J."/>
            <person name="Karaoz U."/>
            <person name="Brodie E.L."/>
            <person name="Williams K.H."/>
            <person name="Hubbard S.S."/>
            <person name="Banfield J.F."/>
        </authorList>
    </citation>
    <scope>NUCLEOTIDE SEQUENCE [LARGE SCALE GENOMIC DNA]</scope>
</reference>
<evidence type="ECO:0008006" key="5">
    <source>
        <dbReference type="Google" id="ProtNLM"/>
    </source>
</evidence>
<dbReference type="PANTHER" id="PTHR37313:SF2">
    <property type="entry name" value="UPF0749 PROTEIN YLXX"/>
    <property type="match status" value="1"/>
</dbReference>
<sequence>MPNSIKHFVLFLLGISIAILGSAVVAVSPLARPTLGPAEPYQELTASLSELQTEKTVLEDQVASLRRQLKVAETDALIARSELQKLHNLEEEVGLTAKKGAGVIIALEDVPGGALSTEVPEEVCHAANLRDIINLLRLAGAEAISINEQRILLSSTTICIDNGILINNTKSLSPFIIKAIGDPDTLRDFLTTKSYLPQIQQRKDQGSLKFEINTSADLVITEFKGQLTTKEVRLAKTK</sequence>
<dbReference type="EMBL" id="MEWS01000009">
    <property type="protein sequence ID" value="OGC82737.1"/>
    <property type="molecule type" value="Genomic_DNA"/>
</dbReference>
<comment type="caution">
    <text evidence="3">The sequence shown here is derived from an EMBL/GenBank/DDBJ whole genome shotgun (WGS) entry which is preliminary data.</text>
</comment>
<comment type="similarity">
    <text evidence="1">Belongs to the UPF0749 family.</text>
</comment>
<name>A0A1F4XM63_9BACT</name>
<proteinExistence type="inferred from homology"/>
<organism evidence="3 4">
    <name type="scientific">Candidatus Abawacabacteria bacterium RIFCSPHIGHO2_01_FULL_46_8</name>
    <dbReference type="NCBI Taxonomy" id="1817815"/>
    <lineage>
        <taxon>Bacteria</taxon>
        <taxon>Candidatus Abawacaibacteriota</taxon>
    </lineage>
</organism>
<gene>
    <name evidence="3" type="ORF">A2788_00405</name>
</gene>